<evidence type="ECO:0000256" key="4">
    <source>
        <dbReference type="PROSITE-ProRule" id="PRU01091"/>
    </source>
</evidence>
<dbReference type="InterPro" id="IPR016032">
    <property type="entry name" value="Sig_transdc_resp-reg_C-effctor"/>
</dbReference>
<dbReference type="Pfam" id="PF00486">
    <property type="entry name" value="Trans_reg_C"/>
    <property type="match status" value="1"/>
</dbReference>
<keyword evidence="3" id="KW-0804">Transcription</keyword>
<evidence type="ECO:0000256" key="1">
    <source>
        <dbReference type="ARBA" id="ARBA00023015"/>
    </source>
</evidence>
<feature type="DNA-binding region" description="OmpR/PhoB-type" evidence="4">
    <location>
        <begin position="135"/>
        <end position="235"/>
    </location>
</feature>
<evidence type="ECO:0000313" key="6">
    <source>
        <dbReference type="EMBL" id="MBO0439877.1"/>
    </source>
</evidence>
<dbReference type="InterPro" id="IPR036388">
    <property type="entry name" value="WH-like_DNA-bd_sf"/>
</dbReference>
<reference evidence="6 7" key="1">
    <citation type="submission" date="2021-03" db="EMBL/GenBank/DDBJ databases">
        <title>Enterococcal diversity collection.</title>
        <authorList>
            <person name="Gilmore M.S."/>
            <person name="Schwartzman J."/>
            <person name="Van Tyne D."/>
            <person name="Martin M."/>
            <person name="Earl A.M."/>
            <person name="Manson A.L."/>
            <person name="Straub T."/>
            <person name="Salamzade R."/>
            <person name="Saavedra J."/>
            <person name="Lebreton F."/>
            <person name="Prichula J."/>
            <person name="Schaufler K."/>
            <person name="Gaca A."/>
            <person name="Sgardioli B."/>
            <person name="Wagenaar J."/>
            <person name="Strong T."/>
        </authorList>
    </citation>
    <scope>NUCLEOTIDE SEQUENCE [LARGE SCALE GENOMIC DNA]</scope>
    <source>
        <strain evidence="6 7">DIV0869a</strain>
    </source>
</reference>
<protein>
    <submittedName>
        <fullName evidence="6">Response regulator transcription factor</fullName>
    </submittedName>
</protein>
<dbReference type="SMART" id="SM00862">
    <property type="entry name" value="Trans_reg_C"/>
    <property type="match status" value="1"/>
</dbReference>
<dbReference type="SUPFAM" id="SSF46894">
    <property type="entry name" value="C-terminal effector domain of the bipartite response regulators"/>
    <property type="match status" value="1"/>
</dbReference>
<proteinExistence type="predicted"/>
<keyword evidence="1" id="KW-0805">Transcription regulation</keyword>
<dbReference type="CDD" id="cd00383">
    <property type="entry name" value="trans_reg_C"/>
    <property type="match status" value="1"/>
</dbReference>
<dbReference type="Gene3D" id="1.10.10.10">
    <property type="entry name" value="Winged helix-like DNA-binding domain superfamily/Winged helix DNA-binding domain"/>
    <property type="match status" value="1"/>
</dbReference>
<evidence type="ECO:0000256" key="2">
    <source>
        <dbReference type="ARBA" id="ARBA00023125"/>
    </source>
</evidence>
<sequence>MFNIALVNNVESSKLEYITALKEKKCSIHQIDPTEIRERVPKMDAVIVTESALENIGLTCEFIIKVRDLTEGFVWVLSNESSKVNRIVHLQLGADGTFDNRIDSDEFCLYVMNTLERRLGKEGQKNSYSQIESSKKEQQIQNIRLVPTNFSVNIEGKGEVGLTKLEFKALETLIRNKGEAISYEELYKSVWGKEKGDKKYRVANLIFHLRKKLEDDSFKPKYIRTVRSRGYMLSS</sequence>
<dbReference type="PROSITE" id="PS51755">
    <property type="entry name" value="OMPR_PHOB"/>
    <property type="match status" value="1"/>
</dbReference>
<gene>
    <name evidence="6" type="ORF">JZO69_05865</name>
</gene>
<feature type="domain" description="OmpR/PhoB-type" evidence="5">
    <location>
        <begin position="135"/>
        <end position="235"/>
    </location>
</feature>
<accession>A0ABS3GX76</accession>
<dbReference type="EMBL" id="JAFLWD010000011">
    <property type="protein sequence ID" value="MBO0439877.1"/>
    <property type="molecule type" value="Genomic_DNA"/>
</dbReference>
<comment type="caution">
    <text evidence="6">The sequence shown here is derived from an EMBL/GenBank/DDBJ whole genome shotgun (WGS) entry which is preliminary data.</text>
</comment>
<keyword evidence="2 4" id="KW-0238">DNA-binding</keyword>
<evidence type="ECO:0000313" key="7">
    <source>
        <dbReference type="Proteomes" id="UP000664632"/>
    </source>
</evidence>
<organism evidence="6 7">
    <name type="scientific">Candidatus Enterococcus ikei</name>
    <dbReference type="NCBI Taxonomy" id="2815326"/>
    <lineage>
        <taxon>Bacteria</taxon>
        <taxon>Bacillati</taxon>
        <taxon>Bacillota</taxon>
        <taxon>Bacilli</taxon>
        <taxon>Lactobacillales</taxon>
        <taxon>Enterococcaceae</taxon>
        <taxon>Enterococcus</taxon>
    </lineage>
</organism>
<name>A0ABS3GX76_9ENTE</name>
<evidence type="ECO:0000259" key="5">
    <source>
        <dbReference type="PROSITE" id="PS51755"/>
    </source>
</evidence>
<keyword evidence="7" id="KW-1185">Reference proteome</keyword>
<dbReference type="InterPro" id="IPR001867">
    <property type="entry name" value="OmpR/PhoB-type_DNA-bd"/>
</dbReference>
<dbReference type="Proteomes" id="UP000664632">
    <property type="component" value="Unassembled WGS sequence"/>
</dbReference>
<dbReference type="RefSeq" id="WP_207111957.1">
    <property type="nucleotide sequence ID" value="NZ_JAFLWD010000011.1"/>
</dbReference>
<evidence type="ECO:0000256" key="3">
    <source>
        <dbReference type="ARBA" id="ARBA00023163"/>
    </source>
</evidence>